<keyword evidence="2" id="KW-1185">Reference proteome</keyword>
<accession>D5GIA6</accession>
<sequence>MYFPSPQAVCDRQLPISPVKLLISHFTLPFYNRILYAKIHPPLLAITNNNYLEFCYSSFVYPFFPLSASH</sequence>
<evidence type="ECO:0000313" key="1">
    <source>
        <dbReference type="EMBL" id="CAZ84249.1"/>
    </source>
</evidence>
<evidence type="ECO:0000313" key="2">
    <source>
        <dbReference type="Proteomes" id="UP000006911"/>
    </source>
</evidence>
<dbReference type="KEGG" id="tml:GSTUM_00008370001"/>
<reference evidence="1 2" key="1">
    <citation type="journal article" date="2010" name="Nature">
        <title>Perigord black truffle genome uncovers evolutionary origins and mechanisms of symbiosis.</title>
        <authorList>
            <person name="Martin F."/>
            <person name="Kohler A."/>
            <person name="Murat C."/>
            <person name="Balestrini R."/>
            <person name="Coutinho P.M."/>
            <person name="Jaillon O."/>
            <person name="Montanini B."/>
            <person name="Morin E."/>
            <person name="Noel B."/>
            <person name="Percudani R."/>
            <person name="Porcel B."/>
            <person name="Rubini A."/>
            <person name="Amicucci A."/>
            <person name="Amselem J."/>
            <person name="Anthouard V."/>
            <person name="Arcioni S."/>
            <person name="Artiguenave F."/>
            <person name="Aury J.M."/>
            <person name="Ballario P."/>
            <person name="Bolchi A."/>
            <person name="Brenna A."/>
            <person name="Brun A."/>
            <person name="Buee M."/>
            <person name="Cantarel B."/>
            <person name="Chevalier G."/>
            <person name="Couloux A."/>
            <person name="Da Silva C."/>
            <person name="Denoeud F."/>
            <person name="Duplessis S."/>
            <person name="Ghignone S."/>
            <person name="Hilselberger B."/>
            <person name="Iotti M."/>
            <person name="Marcais B."/>
            <person name="Mello A."/>
            <person name="Miranda M."/>
            <person name="Pacioni G."/>
            <person name="Quesneville H."/>
            <person name="Riccioni C."/>
            <person name="Ruotolo R."/>
            <person name="Splivallo R."/>
            <person name="Stocchi V."/>
            <person name="Tisserant E."/>
            <person name="Viscomi A.R."/>
            <person name="Zambonelli A."/>
            <person name="Zampieri E."/>
            <person name="Henrissat B."/>
            <person name="Lebrun M.H."/>
            <person name="Paolocci F."/>
            <person name="Bonfante P."/>
            <person name="Ottonello S."/>
            <person name="Wincker P."/>
        </authorList>
    </citation>
    <scope>NUCLEOTIDE SEQUENCE [LARGE SCALE GENOMIC DNA]</scope>
    <source>
        <strain evidence="1 2">Mel28</strain>
    </source>
</reference>
<dbReference type="RefSeq" id="XP_002840058.1">
    <property type="nucleotide sequence ID" value="XM_002840012.1"/>
</dbReference>
<dbReference type="InParanoid" id="D5GIA6"/>
<dbReference type="GeneID" id="9181967"/>
<name>D5GIA6_TUBMM</name>
<dbReference type="AlphaFoldDB" id="D5GIA6"/>
<dbReference type="EMBL" id="FN430324">
    <property type="protein sequence ID" value="CAZ84249.1"/>
    <property type="molecule type" value="Genomic_DNA"/>
</dbReference>
<gene>
    <name evidence="1" type="ORF">GSTUM_00008370001</name>
</gene>
<dbReference type="Proteomes" id="UP000006911">
    <property type="component" value="Unassembled WGS sequence"/>
</dbReference>
<proteinExistence type="predicted"/>
<protein>
    <submittedName>
        <fullName evidence="1">(Perigord truffle) hypothetical protein</fullName>
    </submittedName>
</protein>
<organism evidence="1 2">
    <name type="scientific">Tuber melanosporum (strain Mel28)</name>
    <name type="common">Perigord black truffle</name>
    <dbReference type="NCBI Taxonomy" id="656061"/>
    <lineage>
        <taxon>Eukaryota</taxon>
        <taxon>Fungi</taxon>
        <taxon>Dikarya</taxon>
        <taxon>Ascomycota</taxon>
        <taxon>Pezizomycotina</taxon>
        <taxon>Pezizomycetes</taxon>
        <taxon>Pezizales</taxon>
        <taxon>Tuberaceae</taxon>
        <taxon>Tuber</taxon>
    </lineage>
</organism>
<dbReference type="HOGENOM" id="CLU_2759648_0_0_1"/>